<dbReference type="Pfam" id="PF26133">
    <property type="entry name" value="DUF8039"/>
    <property type="match status" value="1"/>
</dbReference>
<dbReference type="EMBL" id="JBCGBO010000004">
    <property type="protein sequence ID" value="KAK9208849.1"/>
    <property type="molecule type" value="Genomic_DNA"/>
</dbReference>
<dbReference type="AlphaFoldDB" id="A0AAP0MGR7"/>
<dbReference type="Pfam" id="PF02992">
    <property type="entry name" value="Transposase_21"/>
    <property type="match status" value="1"/>
</dbReference>
<evidence type="ECO:0000259" key="1">
    <source>
        <dbReference type="Pfam" id="PF26133"/>
    </source>
</evidence>
<reference evidence="2 3" key="1">
    <citation type="submission" date="2024-05" db="EMBL/GenBank/DDBJ databases">
        <title>Haplotype-resolved chromosome-level genome assembly of Huyou (Citrus changshanensis).</title>
        <authorList>
            <person name="Miao C."/>
            <person name="Chen W."/>
            <person name="Wu Y."/>
            <person name="Wang L."/>
            <person name="Zhao S."/>
            <person name="Grierson D."/>
            <person name="Xu C."/>
            <person name="Chen K."/>
        </authorList>
    </citation>
    <scope>NUCLEOTIDE SEQUENCE [LARGE SCALE GENOMIC DNA]</scope>
    <source>
        <strain evidence="2">01-14</strain>
        <tissue evidence="2">Leaf</tissue>
    </source>
</reference>
<comment type="caution">
    <text evidence="2">The sequence shown here is derived from an EMBL/GenBank/DDBJ whole genome shotgun (WGS) entry which is preliminary data.</text>
</comment>
<name>A0AAP0MGR7_9ROSI</name>
<protein>
    <recommendedName>
        <fullName evidence="1">DUF8039 domain-containing protein</fullName>
    </recommendedName>
</protein>
<gene>
    <name evidence="2" type="ORF">WN944_001210</name>
</gene>
<proteinExistence type="predicted"/>
<evidence type="ECO:0000313" key="3">
    <source>
        <dbReference type="Proteomes" id="UP001428341"/>
    </source>
</evidence>
<accession>A0AAP0MGR7</accession>
<dbReference type="Proteomes" id="UP001428341">
    <property type="component" value="Unassembled WGS sequence"/>
</dbReference>
<dbReference type="InterPro" id="IPR058352">
    <property type="entry name" value="DUF8039"/>
</dbReference>
<keyword evidence="3" id="KW-1185">Reference proteome</keyword>
<dbReference type="InterPro" id="IPR004242">
    <property type="entry name" value="Transposase_21"/>
</dbReference>
<evidence type="ECO:0000313" key="2">
    <source>
        <dbReference type="EMBL" id="KAK9208849.1"/>
    </source>
</evidence>
<sequence length="233" mass="27078">MDMSYTTLIWHGEQLGIKGTDVEMTNRHSMSRDVDDHYRGIHENVDEQQDKFLMNFVEDAETPLYPGPKQPSNDINIYLQLLIDDLQQLWENGVEVYDVFTRTVLNLKMLPSFWPFPSKKSWFDGHEELEERSRIMSGTQILKEHLLLRHNLDVMHIEKNVDEIVAIGRWVTNDPNAMVHCVALGKNASRVWVDEVKNPSIELWKKFADMETIEDALGSSIAWPTKAIIVRED</sequence>
<organism evidence="2 3">
    <name type="scientific">Citrus x changshan-huyou</name>
    <dbReference type="NCBI Taxonomy" id="2935761"/>
    <lineage>
        <taxon>Eukaryota</taxon>
        <taxon>Viridiplantae</taxon>
        <taxon>Streptophyta</taxon>
        <taxon>Embryophyta</taxon>
        <taxon>Tracheophyta</taxon>
        <taxon>Spermatophyta</taxon>
        <taxon>Magnoliopsida</taxon>
        <taxon>eudicotyledons</taxon>
        <taxon>Gunneridae</taxon>
        <taxon>Pentapetalae</taxon>
        <taxon>rosids</taxon>
        <taxon>malvids</taxon>
        <taxon>Sapindales</taxon>
        <taxon>Rutaceae</taxon>
        <taxon>Aurantioideae</taxon>
        <taxon>Citrus</taxon>
    </lineage>
</organism>
<feature type="domain" description="DUF8039" evidence="1">
    <location>
        <begin position="159"/>
        <end position="230"/>
    </location>
</feature>